<dbReference type="InterPro" id="IPR050832">
    <property type="entry name" value="Bact_Acetyltransf"/>
</dbReference>
<evidence type="ECO:0000256" key="1">
    <source>
        <dbReference type="ARBA" id="ARBA00022679"/>
    </source>
</evidence>
<dbReference type="SUPFAM" id="SSF55729">
    <property type="entry name" value="Acyl-CoA N-acyltransferases (Nat)"/>
    <property type="match status" value="1"/>
</dbReference>
<accession>A0A2G6K7T7</accession>
<organism evidence="4 5">
    <name type="scientific">Ilumatobacter coccineus</name>
    <dbReference type="NCBI Taxonomy" id="467094"/>
    <lineage>
        <taxon>Bacteria</taxon>
        <taxon>Bacillati</taxon>
        <taxon>Actinomycetota</taxon>
        <taxon>Acidimicrobiia</taxon>
        <taxon>Acidimicrobiales</taxon>
        <taxon>Ilumatobacteraceae</taxon>
        <taxon>Ilumatobacter</taxon>
    </lineage>
</organism>
<dbReference type="Gene3D" id="3.40.630.30">
    <property type="match status" value="1"/>
</dbReference>
<dbReference type="AlphaFoldDB" id="A0A2G6K7T7"/>
<dbReference type="PROSITE" id="PS51186">
    <property type="entry name" value="GNAT"/>
    <property type="match status" value="1"/>
</dbReference>
<reference evidence="4 5" key="1">
    <citation type="submission" date="2017-10" db="EMBL/GenBank/DDBJ databases">
        <title>Novel microbial diversity and functional potential in the marine mammal oral microbiome.</title>
        <authorList>
            <person name="Dudek N.K."/>
            <person name="Sun C.L."/>
            <person name="Burstein D."/>
            <person name="Kantor R.S."/>
            <person name="Aliaga Goltsman D.S."/>
            <person name="Bik E.M."/>
            <person name="Thomas B.C."/>
            <person name="Banfield J.F."/>
            <person name="Relman D.A."/>
        </authorList>
    </citation>
    <scope>NUCLEOTIDE SEQUENCE [LARGE SCALE GENOMIC DNA]</scope>
    <source>
        <strain evidence="4">DOLJORAL78_61_10</strain>
    </source>
</reference>
<dbReference type="InterPro" id="IPR016181">
    <property type="entry name" value="Acyl_CoA_acyltransferase"/>
</dbReference>
<comment type="caution">
    <text evidence="4">The sequence shown here is derived from an EMBL/GenBank/DDBJ whole genome shotgun (WGS) entry which is preliminary data.</text>
</comment>
<dbReference type="Proteomes" id="UP000230914">
    <property type="component" value="Unassembled WGS sequence"/>
</dbReference>
<protein>
    <recommendedName>
        <fullName evidence="3">N-acetyltransferase domain-containing protein</fullName>
    </recommendedName>
</protein>
<feature type="domain" description="N-acetyltransferase" evidence="3">
    <location>
        <begin position="4"/>
        <end position="149"/>
    </location>
</feature>
<evidence type="ECO:0000256" key="2">
    <source>
        <dbReference type="ARBA" id="ARBA00023315"/>
    </source>
</evidence>
<name>A0A2G6K7T7_9ACTN</name>
<keyword evidence="1" id="KW-0808">Transferase</keyword>
<evidence type="ECO:0000313" key="4">
    <source>
        <dbReference type="EMBL" id="PIE31737.1"/>
    </source>
</evidence>
<dbReference type="GO" id="GO:0016747">
    <property type="term" value="F:acyltransferase activity, transferring groups other than amino-acyl groups"/>
    <property type="evidence" value="ECO:0007669"/>
    <property type="project" value="InterPro"/>
</dbReference>
<proteinExistence type="predicted"/>
<keyword evidence="2" id="KW-0012">Acyltransferase</keyword>
<dbReference type="EMBL" id="PDSL01000067">
    <property type="protein sequence ID" value="PIE31737.1"/>
    <property type="molecule type" value="Genomic_DNA"/>
</dbReference>
<evidence type="ECO:0000259" key="3">
    <source>
        <dbReference type="PROSITE" id="PS51186"/>
    </source>
</evidence>
<dbReference type="InterPro" id="IPR000182">
    <property type="entry name" value="GNAT_dom"/>
</dbReference>
<dbReference type="PANTHER" id="PTHR43877">
    <property type="entry name" value="AMINOALKYLPHOSPHONATE N-ACETYLTRANSFERASE-RELATED-RELATED"/>
    <property type="match status" value="1"/>
</dbReference>
<evidence type="ECO:0000313" key="5">
    <source>
        <dbReference type="Proteomes" id="UP000230914"/>
    </source>
</evidence>
<gene>
    <name evidence="4" type="ORF">CSA55_05000</name>
</gene>
<dbReference type="Pfam" id="PF00583">
    <property type="entry name" value="Acetyltransf_1"/>
    <property type="match status" value="1"/>
</dbReference>
<dbReference type="CDD" id="cd04301">
    <property type="entry name" value="NAT_SF"/>
    <property type="match status" value="1"/>
</dbReference>
<sequence length="149" mass="16679">MIETMCRPATRADIGVLNDLEGRARRSLVDQRGGQRWLRRHRPHHWDTMLDRVVVASIDGVVLGYLVIELDDLVASIIDLYVLPDARDVGLGESLVDHALRWARELDCRSVEAWALPGDRETKNLYETAGLIACEITVSASLTDDDTEA</sequence>